<reference evidence="12 13" key="1">
    <citation type="submission" date="2024-08" db="EMBL/GenBank/DDBJ databases">
        <title>Two novel Cytobacillus novel species.</title>
        <authorList>
            <person name="Liu G."/>
        </authorList>
    </citation>
    <scope>NUCLEOTIDE SEQUENCE [LARGE SCALE GENOMIC DNA]</scope>
    <source>
        <strain evidence="12 13">FJAT-54145</strain>
    </source>
</reference>
<dbReference type="InterPro" id="IPR001206">
    <property type="entry name" value="Diacylglycerol_kinase_cat_dom"/>
</dbReference>
<keyword evidence="4" id="KW-0808">Transferase</keyword>
<dbReference type="SMART" id="SM00046">
    <property type="entry name" value="DAGKc"/>
    <property type="match status" value="1"/>
</dbReference>
<evidence type="ECO:0000256" key="5">
    <source>
        <dbReference type="ARBA" id="ARBA00022741"/>
    </source>
</evidence>
<dbReference type="GO" id="GO:0016301">
    <property type="term" value="F:kinase activity"/>
    <property type="evidence" value="ECO:0007669"/>
    <property type="project" value="UniProtKB-KW"/>
</dbReference>
<dbReference type="SUPFAM" id="SSF111331">
    <property type="entry name" value="NAD kinase/diacylglycerol kinase-like"/>
    <property type="match status" value="1"/>
</dbReference>
<dbReference type="PANTHER" id="PTHR12358:SF107">
    <property type="entry name" value="LIPID KINASE BMRU-RELATED"/>
    <property type="match status" value="1"/>
</dbReference>
<name>A0ABW6KFM4_9BACI</name>
<evidence type="ECO:0000313" key="13">
    <source>
        <dbReference type="Proteomes" id="UP001601059"/>
    </source>
</evidence>
<sequence length="297" mass="33642">MDVQKAMLIYNGKAGQKDVYDSLKKCVPVLASHIDQLIIMKTKRSLHAKEICEKYGDQVELVIILGGDGTVHECINGLSRLEKRPVVAILPGGTCNDFSRSLQISQDIQEAVEQLVKGEMVSVDAVKVNEDYFINFWGIGLVTETSNHIRESEKAILGRVSYFLSALRTMKDLKPFKYRLQRDHEMEEGKAVMILVTNGSYIGTNPLPFIDISVNDGYAEIVVVNEANVTLLKDIFEIGVLEEKNKDQHIQLFRAKEIYIETEDELDVDMDGEVYLNTPCKLEILHHHFRMLKPSQT</sequence>
<keyword evidence="10" id="KW-1208">Phospholipid metabolism</keyword>
<keyword evidence="13" id="KW-1185">Reference proteome</keyword>
<comment type="similarity">
    <text evidence="2">Belongs to the diacylglycerol/lipid kinase family.</text>
</comment>
<dbReference type="RefSeq" id="WP_389363109.1">
    <property type="nucleotide sequence ID" value="NZ_JBIACK010000012.1"/>
</dbReference>
<feature type="domain" description="DAGKc" evidence="11">
    <location>
        <begin position="1"/>
        <end position="132"/>
    </location>
</feature>
<dbReference type="InterPro" id="IPR016064">
    <property type="entry name" value="NAD/diacylglycerol_kinase_sf"/>
</dbReference>
<dbReference type="Gene3D" id="2.60.200.40">
    <property type="match status" value="1"/>
</dbReference>
<dbReference type="PROSITE" id="PS50146">
    <property type="entry name" value="DAGK"/>
    <property type="match status" value="1"/>
</dbReference>
<evidence type="ECO:0000256" key="2">
    <source>
        <dbReference type="ARBA" id="ARBA00005983"/>
    </source>
</evidence>
<evidence type="ECO:0000256" key="8">
    <source>
        <dbReference type="ARBA" id="ARBA00023098"/>
    </source>
</evidence>
<evidence type="ECO:0000256" key="3">
    <source>
        <dbReference type="ARBA" id="ARBA00022516"/>
    </source>
</evidence>
<dbReference type="InterPro" id="IPR017438">
    <property type="entry name" value="ATP-NAD_kinase_N"/>
</dbReference>
<keyword evidence="5" id="KW-0547">Nucleotide-binding</keyword>
<comment type="caution">
    <text evidence="12">The sequence shown here is derived from an EMBL/GenBank/DDBJ whole genome shotgun (WGS) entry which is preliminary data.</text>
</comment>
<dbReference type="EMBL" id="JBIACK010000012">
    <property type="protein sequence ID" value="MFE8702971.1"/>
    <property type="molecule type" value="Genomic_DNA"/>
</dbReference>
<evidence type="ECO:0000256" key="9">
    <source>
        <dbReference type="ARBA" id="ARBA00023209"/>
    </source>
</evidence>
<keyword evidence="3" id="KW-0444">Lipid biosynthesis</keyword>
<keyword evidence="6 12" id="KW-0418">Kinase</keyword>
<evidence type="ECO:0000256" key="7">
    <source>
        <dbReference type="ARBA" id="ARBA00022840"/>
    </source>
</evidence>
<gene>
    <name evidence="12" type="ORF">ACFYKX_20390</name>
</gene>
<evidence type="ECO:0000259" key="11">
    <source>
        <dbReference type="PROSITE" id="PS50146"/>
    </source>
</evidence>
<dbReference type="InterPro" id="IPR050187">
    <property type="entry name" value="Lipid_Phosphate_FormReg"/>
</dbReference>
<evidence type="ECO:0000313" key="12">
    <source>
        <dbReference type="EMBL" id="MFE8702971.1"/>
    </source>
</evidence>
<evidence type="ECO:0000256" key="4">
    <source>
        <dbReference type="ARBA" id="ARBA00022679"/>
    </source>
</evidence>
<keyword evidence="9" id="KW-0594">Phospholipid biosynthesis</keyword>
<evidence type="ECO:0000256" key="1">
    <source>
        <dbReference type="ARBA" id="ARBA00001946"/>
    </source>
</evidence>
<dbReference type="PANTHER" id="PTHR12358">
    <property type="entry name" value="SPHINGOSINE KINASE"/>
    <property type="match status" value="1"/>
</dbReference>
<dbReference type="Gene3D" id="3.40.50.10330">
    <property type="entry name" value="Probable inorganic polyphosphate/atp-NAD kinase, domain 1"/>
    <property type="match status" value="1"/>
</dbReference>
<dbReference type="InterPro" id="IPR005218">
    <property type="entry name" value="Diacylglycerol/lipid_kinase"/>
</dbReference>
<dbReference type="Pfam" id="PF19279">
    <property type="entry name" value="YegS_C"/>
    <property type="match status" value="1"/>
</dbReference>
<dbReference type="InterPro" id="IPR045540">
    <property type="entry name" value="YegS/DAGK_C"/>
</dbReference>
<accession>A0ABW6KFM4</accession>
<proteinExistence type="inferred from homology"/>
<dbReference type="NCBIfam" id="TIGR00147">
    <property type="entry name" value="YegS/Rv2252/BmrU family lipid kinase"/>
    <property type="match status" value="1"/>
</dbReference>
<comment type="cofactor">
    <cofactor evidence="1">
        <name>Mg(2+)</name>
        <dbReference type="ChEBI" id="CHEBI:18420"/>
    </cofactor>
</comment>
<keyword evidence="7" id="KW-0067">ATP-binding</keyword>
<organism evidence="12 13">
    <name type="scientific">Cytobacillus spartinae</name>
    <dbReference type="NCBI Taxonomy" id="3299023"/>
    <lineage>
        <taxon>Bacteria</taxon>
        <taxon>Bacillati</taxon>
        <taxon>Bacillota</taxon>
        <taxon>Bacilli</taxon>
        <taxon>Bacillales</taxon>
        <taxon>Bacillaceae</taxon>
        <taxon>Cytobacillus</taxon>
    </lineage>
</organism>
<evidence type="ECO:0000256" key="6">
    <source>
        <dbReference type="ARBA" id="ARBA00022777"/>
    </source>
</evidence>
<keyword evidence="8" id="KW-0443">Lipid metabolism</keyword>
<protein>
    <submittedName>
        <fullName evidence="12">YegS/Rv2252/BmrU family lipid kinase</fullName>
    </submittedName>
</protein>
<dbReference type="Pfam" id="PF00781">
    <property type="entry name" value="DAGK_cat"/>
    <property type="match status" value="1"/>
</dbReference>
<dbReference type="Proteomes" id="UP001601059">
    <property type="component" value="Unassembled WGS sequence"/>
</dbReference>
<evidence type="ECO:0000256" key="10">
    <source>
        <dbReference type="ARBA" id="ARBA00023264"/>
    </source>
</evidence>